<evidence type="ECO:0000256" key="5">
    <source>
        <dbReference type="RuleBase" id="RU003330"/>
    </source>
</evidence>
<dbReference type="Gene3D" id="3.40.50.300">
    <property type="entry name" value="P-loop containing nucleotide triphosphate hydrolases"/>
    <property type="match status" value="1"/>
</dbReference>
<gene>
    <name evidence="7" type="ORF">COX46_03860</name>
</gene>
<feature type="non-terminal residue" evidence="7">
    <location>
        <position position="1"/>
    </location>
</feature>
<keyword evidence="4 5" id="KW-0418">Kinase</keyword>
<comment type="subunit">
    <text evidence="6">Monomer.</text>
</comment>
<evidence type="ECO:0000313" key="8">
    <source>
        <dbReference type="Proteomes" id="UP000230392"/>
    </source>
</evidence>
<comment type="caution">
    <text evidence="7">The sequence shown here is derived from an EMBL/GenBank/DDBJ whole genome shotgun (WGS) entry which is preliminary data.</text>
</comment>
<name>A0A2G9YAB9_9BACT</name>
<keyword evidence="2" id="KW-0545">Nucleotide biosynthesis</keyword>
<keyword evidence="1 5" id="KW-0808">Transferase</keyword>
<dbReference type="SUPFAM" id="SSF52540">
    <property type="entry name" value="P-loop containing nucleoside triphosphate hydrolases"/>
    <property type="match status" value="1"/>
</dbReference>
<dbReference type="EMBL" id="PCRF01000189">
    <property type="protein sequence ID" value="PIP16179.1"/>
    <property type="molecule type" value="Genomic_DNA"/>
</dbReference>
<dbReference type="AlphaFoldDB" id="A0A2G9YAB9"/>
<comment type="catalytic activity">
    <reaction evidence="6">
        <text>AMP + ATP = 2 ADP</text>
        <dbReference type="Rhea" id="RHEA:12973"/>
        <dbReference type="ChEBI" id="CHEBI:30616"/>
        <dbReference type="ChEBI" id="CHEBI:456215"/>
        <dbReference type="ChEBI" id="CHEBI:456216"/>
        <dbReference type="EC" id="2.7.4.3"/>
    </reaction>
</comment>
<dbReference type="GO" id="GO:0005737">
    <property type="term" value="C:cytoplasm"/>
    <property type="evidence" value="ECO:0007669"/>
    <property type="project" value="UniProtKB-SubCell"/>
</dbReference>
<comment type="similarity">
    <text evidence="5">Belongs to the adenylate kinase family.</text>
</comment>
<dbReference type="InterPro" id="IPR000850">
    <property type="entry name" value="Adenylat/UMP-CMP_kin"/>
</dbReference>
<accession>A0A2G9YAB9</accession>
<keyword evidence="3 6" id="KW-0547">Nucleotide-binding</keyword>
<evidence type="ECO:0000256" key="1">
    <source>
        <dbReference type="ARBA" id="ARBA00022679"/>
    </source>
</evidence>
<reference evidence="7 8" key="1">
    <citation type="submission" date="2017-09" db="EMBL/GenBank/DDBJ databases">
        <title>Depth-based differentiation of microbial function through sediment-hosted aquifers and enrichment of novel symbionts in the deep terrestrial subsurface.</title>
        <authorList>
            <person name="Probst A.J."/>
            <person name="Ladd B."/>
            <person name="Jarett J.K."/>
            <person name="Geller-Mcgrath D.E."/>
            <person name="Sieber C.M."/>
            <person name="Emerson J.B."/>
            <person name="Anantharaman K."/>
            <person name="Thomas B.C."/>
            <person name="Malmstrom R."/>
            <person name="Stieglmeier M."/>
            <person name="Klingl A."/>
            <person name="Woyke T."/>
            <person name="Ryan C.M."/>
            <person name="Banfield J.F."/>
        </authorList>
    </citation>
    <scope>NUCLEOTIDE SEQUENCE [LARGE SCALE GENOMIC DNA]</scope>
    <source>
        <strain evidence="7">CG23_combo_of_CG06-09_8_20_14_all_48_7</strain>
    </source>
</reference>
<evidence type="ECO:0000256" key="2">
    <source>
        <dbReference type="ARBA" id="ARBA00022727"/>
    </source>
</evidence>
<protein>
    <recommendedName>
        <fullName evidence="6">Adenylate kinase</fullName>
        <ecNumber evidence="6">2.7.4.3</ecNumber>
    </recommendedName>
</protein>
<proteinExistence type="inferred from homology"/>
<evidence type="ECO:0000313" key="7">
    <source>
        <dbReference type="EMBL" id="PIP16179.1"/>
    </source>
</evidence>
<evidence type="ECO:0000256" key="6">
    <source>
        <dbReference type="RuleBase" id="RU003331"/>
    </source>
</evidence>
<dbReference type="GO" id="GO:0004017">
    <property type="term" value="F:AMP kinase activity"/>
    <property type="evidence" value="ECO:0007669"/>
    <property type="project" value="UniProtKB-EC"/>
</dbReference>
<comment type="subcellular location">
    <subcellularLocation>
        <location evidence="6">Cytoplasm</location>
    </subcellularLocation>
</comment>
<dbReference type="GO" id="GO:0005524">
    <property type="term" value="F:ATP binding"/>
    <property type="evidence" value="ECO:0007669"/>
    <property type="project" value="UniProtKB-KW"/>
</dbReference>
<sequence length="65" mass="7273">CDVCAGALYQREDDRPEVVAKRLTIYHQQSAPLVEYYQKAGLMVTLRGDQPLPETLAGARQILRG</sequence>
<evidence type="ECO:0000256" key="4">
    <source>
        <dbReference type="ARBA" id="ARBA00022777"/>
    </source>
</evidence>
<dbReference type="InterPro" id="IPR027417">
    <property type="entry name" value="P-loop_NTPase"/>
</dbReference>
<dbReference type="Proteomes" id="UP000230392">
    <property type="component" value="Unassembled WGS sequence"/>
</dbReference>
<organism evidence="7 8">
    <name type="scientific">bacterium (Candidatus Ratteibacteria) CG23_combo_of_CG06-09_8_20_14_all_48_7</name>
    <dbReference type="NCBI Taxonomy" id="2014292"/>
    <lineage>
        <taxon>Bacteria</taxon>
        <taxon>Candidatus Ratteibacteria</taxon>
    </lineage>
</organism>
<keyword evidence="6" id="KW-0067">ATP-binding</keyword>
<evidence type="ECO:0000256" key="3">
    <source>
        <dbReference type="ARBA" id="ARBA00022741"/>
    </source>
</evidence>
<dbReference type="PRINTS" id="PR00094">
    <property type="entry name" value="ADENYLTKNASE"/>
</dbReference>
<dbReference type="EC" id="2.7.4.3" evidence="6"/>